<feature type="transmembrane region" description="Helical" evidence="7">
    <location>
        <begin position="33"/>
        <end position="55"/>
    </location>
</feature>
<feature type="transmembrane region" description="Helical" evidence="7">
    <location>
        <begin position="75"/>
        <end position="96"/>
    </location>
</feature>
<evidence type="ECO:0000256" key="2">
    <source>
        <dbReference type="ARBA" id="ARBA00005840"/>
    </source>
</evidence>
<dbReference type="GO" id="GO:0017004">
    <property type="term" value="P:cytochrome complex assembly"/>
    <property type="evidence" value="ECO:0007669"/>
    <property type="project" value="UniProtKB-KW"/>
</dbReference>
<comment type="similarity">
    <text evidence="2">Belongs to the CcmC/CycZ/HelC family.</text>
</comment>
<proteinExistence type="inferred from homology"/>
<keyword evidence="9" id="KW-0496">Mitochondrion</keyword>
<evidence type="ECO:0000256" key="7">
    <source>
        <dbReference type="SAM" id="Phobius"/>
    </source>
</evidence>
<name>A0A140F2I7_9EUKA</name>
<dbReference type="GO" id="GO:0020037">
    <property type="term" value="F:heme binding"/>
    <property type="evidence" value="ECO:0007669"/>
    <property type="project" value="InterPro"/>
</dbReference>
<keyword evidence="6 7" id="KW-0472">Membrane</keyword>
<evidence type="ECO:0000256" key="1">
    <source>
        <dbReference type="ARBA" id="ARBA00004141"/>
    </source>
</evidence>
<evidence type="ECO:0000256" key="4">
    <source>
        <dbReference type="ARBA" id="ARBA00022748"/>
    </source>
</evidence>
<dbReference type="NCBIfam" id="TIGR01191">
    <property type="entry name" value="ccmC"/>
    <property type="match status" value="1"/>
</dbReference>
<dbReference type="AlphaFoldDB" id="A0A140F2I7"/>
<comment type="subcellular location">
    <subcellularLocation>
        <location evidence="1">Membrane</location>
        <topology evidence="1">Multi-pass membrane protein</topology>
    </subcellularLocation>
</comment>
<evidence type="ECO:0000256" key="5">
    <source>
        <dbReference type="ARBA" id="ARBA00022989"/>
    </source>
</evidence>
<accession>A0A140F2I7</accession>
<organism evidence="9">
    <name type="scientific">Moramonas marocensis</name>
    <dbReference type="NCBI Taxonomy" id="1805496"/>
    <lineage>
        <taxon>Eukaryota</taxon>
        <taxon>Discoba</taxon>
        <taxon>Jakobida</taxon>
        <taxon>Histionina</taxon>
        <taxon>Moramonas</taxon>
    </lineage>
</organism>
<keyword evidence="5 7" id="KW-1133">Transmembrane helix</keyword>
<protein>
    <submittedName>
        <fullName evidence="9">ABC transporter subunit C</fullName>
    </submittedName>
</protein>
<dbReference type="InterPro" id="IPR003557">
    <property type="entry name" value="Cyt_c_biogenesis_CcmC"/>
</dbReference>
<feature type="transmembrane region" description="Helical" evidence="7">
    <location>
        <begin position="108"/>
        <end position="128"/>
    </location>
</feature>
<evidence type="ECO:0000313" key="9">
    <source>
        <dbReference type="EMBL" id="AML60621.1"/>
    </source>
</evidence>
<feature type="transmembrane region" description="Helical" evidence="7">
    <location>
        <begin position="134"/>
        <end position="153"/>
    </location>
</feature>
<dbReference type="EMBL" id="KU057171">
    <property type="protein sequence ID" value="AML60621.1"/>
    <property type="molecule type" value="Genomic_DNA"/>
</dbReference>
<keyword evidence="3 7" id="KW-0812">Transmembrane</keyword>
<dbReference type="InterPro" id="IPR045062">
    <property type="entry name" value="Cyt_c_biogenesis_CcsA/CcmC"/>
</dbReference>
<dbReference type="PRINTS" id="PR01386">
    <property type="entry name" value="CCMCBIOGNSIS"/>
</dbReference>
<feature type="transmembrane region" description="Helical" evidence="7">
    <location>
        <begin position="213"/>
        <end position="237"/>
    </location>
</feature>
<sequence length="261" mass="30560">MEIKEWRNSTQLTRFHELLKPTNYLQITSNFGWLRLLILFISVLSLSGFLLATMITCTDNQQGENYRIIYIHVPSAWMAMLLYLLLAINSIIFLLYRHPMSTFIIDSLSKTGIIYTGITLFTGSLWAFPMWGTFWVWDARLTSVLILFFLYLVHKIILISSQHTQMNIEKRYKIASIVSIIGFINLPIIKYSVDWWSTLHQGSSITQYQTQMHLTVLTPLLITFSLFLLITVVMTLYDMRQKIIRNTIRSNRLRDPSINHI</sequence>
<evidence type="ECO:0000256" key="6">
    <source>
        <dbReference type="ARBA" id="ARBA00023136"/>
    </source>
</evidence>
<evidence type="ECO:0000256" key="3">
    <source>
        <dbReference type="ARBA" id="ARBA00022692"/>
    </source>
</evidence>
<dbReference type="InterPro" id="IPR002541">
    <property type="entry name" value="Cyt_c_assembly"/>
</dbReference>
<dbReference type="PANTHER" id="PTHR30071:SF1">
    <property type="entry name" value="CYTOCHROME B_B6 PROTEIN-RELATED"/>
    <property type="match status" value="1"/>
</dbReference>
<feature type="domain" description="Cytochrome c assembly protein" evidence="8">
    <location>
        <begin position="34"/>
        <end position="200"/>
    </location>
</feature>
<gene>
    <name evidence="9" type="ORF">Mmmito_0041</name>
</gene>
<dbReference type="GO" id="GO:0005886">
    <property type="term" value="C:plasma membrane"/>
    <property type="evidence" value="ECO:0007669"/>
    <property type="project" value="TreeGrafter"/>
</dbReference>
<keyword evidence="4" id="KW-0201">Cytochrome c-type biogenesis</keyword>
<feature type="transmembrane region" description="Helical" evidence="7">
    <location>
        <begin position="174"/>
        <end position="193"/>
    </location>
</feature>
<dbReference type="PANTHER" id="PTHR30071">
    <property type="entry name" value="HEME EXPORTER PROTEIN C"/>
    <property type="match status" value="1"/>
</dbReference>
<dbReference type="Pfam" id="PF01578">
    <property type="entry name" value="Cytochrom_C_asm"/>
    <property type="match status" value="1"/>
</dbReference>
<geneLocation type="mitochondrion" evidence="9"/>
<reference evidence="9" key="2">
    <citation type="journal article" date="2016" name="Open Biol.">
        <title>Moramonas marocensis gen. nov., sp. nov.: a jakobid flagellate isolated from desert soil with a bacteria-like, but bloated mitochondrial genome.</title>
        <authorList>
            <person name="Strassert J.F."/>
            <person name="Tikhonenkov D.V."/>
            <person name="Pombert J.F."/>
            <person name="Kolisko M."/>
            <person name="Tai V."/>
            <person name="Mylnikov A.P."/>
            <person name="Keeling P.J."/>
        </authorList>
    </citation>
    <scope>NUCLEOTIDE SEQUENCE</scope>
</reference>
<reference evidence="9" key="1">
    <citation type="submission" date="2015-11" db="EMBL/GenBank/DDBJ databases">
        <authorList>
            <person name="Zhang Y."/>
            <person name="Guo Z."/>
        </authorList>
    </citation>
    <scope>NUCLEOTIDE SEQUENCE</scope>
</reference>
<evidence type="ECO:0000259" key="8">
    <source>
        <dbReference type="Pfam" id="PF01578"/>
    </source>
</evidence>
<dbReference type="GO" id="GO:0015232">
    <property type="term" value="F:heme transmembrane transporter activity"/>
    <property type="evidence" value="ECO:0007669"/>
    <property type="project" value="InterPro"/>
</dbReference>